<dbReference type="Pfam" id="PF04773">
    <property type="entry name" value="FecR"/>
    <property type="match status" value="1"/>
</dbReference>
<feature type="chain" id="PRO_5011786485" evidence="2">
    <location>
        <begin position="28"/>
        <end position="273"/>
    </location>
</feature>
<keyword evidence="2" id="KW-0732">Signal</keyword>
<reference evidence="4 5" key="1">
    <citation type="submission" date="2016-10" db="EMBL/GenBank/DDBJ databases">
        <authorList>
            <person name="de Groot N.N."/>
        </authorList>
    </citation>
    <scope>NUCLEOTIDE SEQUENCE [LARGE SCALE GENOMIC DNA]</scope>
    <source>
        <strain evidence="4 5">HLD2</strain>
    </source>
</reference>
<evidence type="ECO:0000313" key="5">
    <source>
        <dbReference type="Proteomes" id="UP000199648"/>
    </source>
</evidence>
<evidence type="ECO:0000256" key="2">
    <source>
        <dbReference type="SAM" id="SignalP"/>
    </source>
</evidence>
<gene>
    <name evidence="4" type="ORF">SAMN03097708_01280</name>
</gene>
<evidence type="ECO:0000256" key="1">
    <source>
        <dbReference type="SAM" id="MobiDB-lite"/>
    </source>
</evidence>
<proteinExistence type="predicted"/>
<feature type="region of interest" description="Disordered" evidence="1">
    <location>
        <begin position="222"/>
        <end position="273"/>
    </location>
</feature>
<dbReference type="STRING" id="415747.SAMN03097708_01280"/>
<dbReference type="AlphaFoldDB" id="A0A1G5Q2P0"/>
<dbReference type="EMBL" id="FMWD01000003">
    <property type="protein sequence ID" value="SCZ56134.1"/>
    <property type="molecule type" value="Genomic_DNA"/>
</dbReference>
<feature type="signal peptide" evidence="2">
    <location>
        <begin position="1"/>
        <end position="27"/>
    </location>
</feature>
<feature type="compositionally biased region" description="Low complexity" evidence="1">
    <location>
        <begin position="242"/>
        <end position="252"/>
    </location>
</feature>
<dbReference type="Proteomes" id="UP000199648">
    <property type="component" value="Unassembled WGS sequence"/>
</dbReference>
<name>A0A1G5Q2P0_9GAMM</name>
<dbReference type="PANTHER" id="PTHR38731">
    <property type="entry name" value="LIPL45-RELATED LIPOPROTEIN-RELATED"/>
    <property type="match status" value="1"/>
</dbReference>
<feature type="domain" description="FecR protein" evidence="3">
    <location>
        <begin position="64"/>
        <end position="150"/>
    </location>
</feature>
<sequence>MMKKLTIAWSPVSLLGWMLLFAFPVQAEEPAGKAAAVVGEVTVVGSSGDIREIRRNTPFFAGDIISTGPNSRVRLVFSDNSIVALRPSSRLVIDEFMHTGDSQVDKSSLSLLRGGFRAVTGAIGQARKANHQIATPVATIGIRGTDHEARYCAGDCVDLIDIGVDAPPDGLYTGTNAGQTVVGDQYFSAGEYGYTDPGGSTIPLLEAPQILAADPELRIDLKEPAEVPGERAPGPTDKTDQSEPTSESAPSPTKDDLLEIPAQPQSVRAVPCL</sequence>
<organism evidence="4 5">
    <name type="scientific">Thiohalomonas denitrificans</name>
    <dbReference type="NCBI Taxonomy" id="415747"/>
    <lineage>
        <taxon>Bacteria</taxon>
        <taxon>Pseudomonadati</taxon>
        <taxon>Pseudomonadota</taxon>
        <taxon>Gammaproteobacteria</taxon>
        <taxon>Thiohalomonadales</taxon>
        <taxon>Thiohalomonadaceae</taxon>
        <taxon>Thiohalomonas</taxon>
    </lineage>
</organism>
<dbReference type="InterPro" id="IPR006860">
    <property type="entry name" value="FecR"/>
</dbReference>
<dbReference type="PANTHER" id="PTHR38731:SF1">
    <property type="entry name" value="FECR PROTEIN DOMAIN-CONTAINING PROTEIN"/>
    <property type="match status" value="1"/>
</dbReference>
<dbReference type="RefSeq" id="WP_175452469.1">
    <property type="nucleotide sequence ID" value="NZ_FMWD01000003.1"/>
</dbReference>
<keyword evidence="5" id="KW-1185">Reference proteome</keyword>
<evidence type="ECO:0000313" key="4">
    <source>
        <dbReference type="EMBL" id="SCZ56134.1"/>
    </source>
</evidence>
<accession>A0A1G5Q2P0</accession>
<protein>
    <submittedName>
        <fullName evidence="4">FecR family protein</fullName>
    </submittedName>
</protein>
<evidence type="ECO:0000259" key="3">
    <source>
        <dbReference type="Pfam" id="PF04773"/>
    </source>
</evidence>